<dbReference type="EMBL" id="MFYX01000112">
    <property type="protein sequence ID" value="OGK02136.1"/>
    <property type="molecule type" value="Genomic_DNA"/>
</dbReference>
<gene>
    <name evidence="1" type="ORF">A2519_18925</name>
</gene>
<protein>
    <submittedName>
        <fullName evidence="1">Uncharacterized protein</fullName>
    </submittedName>
</protein>
<reference evidence="1 2" key="1">
    <citation type="journal article" date="2016" name="Nat. Commun.">
        <title>Thousands of microbial genomes shed light on interconnected biogeochemical processes in an aquifer system.</title>
        <authorList>
            <person name="Anantharaman K."/>
            <person name="Brown C.T."/>
            <person name="Hug L.A."/>
            <person name="Sharon I."/>
            <person name="Castelle C.J."/>
            <person name="Probst A.J."/>
            <person name="Thomas B.C."/>
            <person name="Singh A."/>
            <person name="Wilkins M.J."/>
            <person name="Karaoz U."/>
            <person name="Brodie E.L."/>
            <person name="Williams K.H."/>
            <person name="Hubbard S.S."/>
            <person name="Banfield J.F."/>
        </authorList>
    </citation>
    <scope>NUCLEOTIDE SEQUENCE [LARGE SCALE GENOMIC DNA]</scope>
</reference>
<name>A0A1F7F6K7_UNCRA</name>
<sequence length="74" mass="8412">MGSKRTLKPIPRTKVKIFRIANRRGFAAICYMNLTEGSSPFKAYCRMQKAVKRMGFCLPDIMVDAAKSLVRKTI</sequence>
<dbReference type="Proteomes" id="UP000179243">
    <property type="component" value="Unassembled WGS sequence"/>
</dbReference>
<organism evidence="1 2">
    <name type="scientific">Candidatus Raymondbacteria bacterium RIFOXYD12_FULL_49_13</name>
    <dbReference type="NCBI Taxonomy" id="1817890"/>
    <lineage>
        <taxon>Bacteria</taxon>
        <taxon>Raymondiibacteriota</taxon>
    </lineage>
</organism>
<comment type="caution">
    <text evidence="1">The sequence shown here is derived from an EMBL/GenBank/DDBJ whole genome shotgun (WGS) entry which is preliminary data.</text>
</comment>
<dbReference type="AlphaFoldDB" id="A0A1F7F6K7"/>
<evidence type="ECO:0000313" key="1">
    <source>
        <dbReference type="EMBL" id="OGK02136.1"/>
    </source>
</evidence>
<accession>A0A1F7F6K7</accession>
<proteinExistence type="predicted"/>
<evidence type="ECO:0000313" key="2">
    <source>
        <dbReference type="Proteomes" id="UP000179243"/>
    </source>
</evidence>